<sequence>MLNRSVIKKKFTKFAVFLRTR</sequence>
<protein>
    <submittedName>
        <fullName evidence="1">Uncharacterized protein</fullName>
    </submittedName>
</protein>
<dbReference type="AlphaFoldDB" id="A0A0E9UVR4"/>
<evidence type="ECO:0000313" key="1">
    <source>
        <dbReference type="EMBL" id="JAH69902.1"/>
    </source>
</evidence>
<organism evidence="1">
    <name type="scientific">Anguilla anguilla</name>
    <name type="common">European freshwater eel</name>
    <name type="synonym">Muraena anguilla</name>
    <dbReference type="NCBI Taxonomy" id="7936"/>
    <lineage>
        <taxon>Eukaryota</taxon>
        <taxon>Metazoa</taxon>
        <taxon>Chordata</taxon>
        <taxon>Craniata</taxon>
        <taxon>Vertebrata</taxon>
        <taxon>Euteleostomi</taxon>
        <taxon>Actinopterygii</taxon>
        <taxon>Neopterygii</taxon>
        <taxon>Teleostei</taxon>
        <taxon>Anguilliformes</taxon>
        <taxon>Anguillidae</taxon>
        <taxon>Anguilla</taxon>
    </lineage>
</organism>
<dbReference type="EMBL" id="GBXM01038675">
    <property type="protein sequence ID" value="JAH69902.1"/>
    <property type="molecule type" value="Transcribed_RNA"/>
</dbReference>
<reference evidence="1" key="1">
    <citation type="submission" date="2014-11" db="EMBL/GenBank/DDBJ databases">
        <authorList>
            <person name="Amaro Gonzalez C."/>
        </authorList>
    </citation>
    <scope>NUCLEOTIDE SEQUENCE</scope>
</reference>
<reference evidence="1" key="2">
    <citation type="journal article" date="2015" name="Fish Shellfish Immunol.">
        <title>Early steps in the European eel (Anguilla anguilla)-Vibrio vulnificus interaction in the gills: Role of the RtxA13 toxin.</title>
        <authorList>
            <person name="Callol A."/>
            <person name="Pajuelo D."/>
            <person name="Ebbesson L."/>
            <person name="Teles M."/>
            <person name="MacKenzie S."/>
            <person name="Amaro C."/>
        </authorList>
    </citation>
    <scope>NUCLEOTIDE SEQUENCE</scope>
</reference>
<name>A0A0E9UVR4_ANGAN</name>
<accession>A0A0E9UVR4</accession>
<proteinExistence type="predicted"/>